<keyword evidence="2" id="KW-1185">Reference proteome</keyword>
<dbReference type="Proteomes" id="UP001652542">
    <property type="component" value="Unassembled WGS sequence"/>
</dbReference>
<gene>
    <name evidence="1" type="ORF">OEW28_13265</name>
</gene>
<organism evidence="1 2">
    <name type="scientific">Albidovulum marisflavi</name>
    <dbReference type="NCBI Taxonomy" id="2984159"/>
    <lineage>
        <taxon>Bacteria</taxon>
        <taxon>Pseudomonadati</taxon>
        <taxon>Pseudomonadota</taxon>
        <taxon>Alphaproteobacteria</taxon>
        <taxon>Rhodobacterales</taxon>
        <taxon>Paracoccaceae</taxon>
        <taxon>Albidovulum</taxon>
    </lineage>
</organism>
<protein>
    <submittedName>
        <fullName evidence="1">Uncharacterized protein</fullName>
    </submittedName>
</protein>
<accession>A0ABT2ZEX8</accession>
<proteinExistence type="predicted"/>
<comment type="caution">
    <text evidence="1">The sequence shown here is derived from an EMBL/GenBank/DDBJ whole genome shotgun (WGS) entry which is preliminary data.</text>
</comment>
<reference evidence="1 2" key="1">
    <citation type="submission" date="2022-10" db="EMBL/GenBank/DDBJ databases">
        <title>Defluviimonas sp. nov., isolated from ocean surface water.</title>
        <authorList>
            <person name="He W."/>
            <person name="Wang L."/>
            <person name="Zhang D.-F."/>
        </authorList>
    </citation>
    <scope>NUCLEOTIDE SEQUENCE [LARGE SCALE GENOMIC DNA]</scope>
    <source>
        <strain evidence="1 2">WL0002</strain>
    </source>
</reference>
<dbReference type="RefSeq" id="WP_263735247.1">
    <property type="nucleotide sequence ID" value="NZ_JAOWKY010000003.1"/>
</dbReference>
<evidence type="ECO:0000313" key="2">
    <source>
        <dbReference type="Proteomes" id="UP001652542"/>
    </source>
</evidence>
<dbReference type="EMBL" id="JAOWKY010000003">
    <property type="protein sequence ID" value="MCV2869598.1"/>
    <property type="molecule type" value="Genomic_DNA"/>
</dbReference>
<evidence type="ECO:0000313" key="1">
    <source>
        <dbReference type="EMBL" id="MCV2869598.1"/>
    </source>
</evidence>
<name>A0ABT2ZEX8_9RHOB</name>
<sequence length="76" mass="8540">MTDHSSELAPAQPLFARMQAALSTLLGWRAARTAENPSPREYTSEEWARLLQEARGDRADNLILSHHPAALIGWMR</sequence>